<comment type="catalytic activity">
    <reaction evidence="7">
        <text>L-glutamyl-tRNA(Gln) + L-glutamine + ATP + H2O = L-glutaminyl-tRNA(Gln) + L-glutamate + ADP + phosphate + H(+)</text>
        <dbReference type="Rhea" id="RHEA:17521"/>
        <dbReference type="Rhea" id="RHEA-COMP:9681"/>
        <dbReference type="Rhea" id="RHEA-COMP:9684"/>
        <dbReference type="ChEBI" id="CHEBI:15377"/>
        <dbReference type="ChEBI" id="CHEBI:15378"/>
        <dbReference type="ChEBI" id="CHEBI:29985"/>
        <dbReference type="ChEBI" id="CHEBI:30616"/>
        <dbReference type="ChEBI" id="CHEBI:43474"/>
        <dbReference type="ChEBI" id="CHEBI:58359"/>
        <dbReference type="ChEBI" id="CHEBI:78520"/>
        <dbReference type="ChEBI" id="CHEBI:78521"/>
        <dbReference type="ChEBI" id="CHEBI:456216"/>
        <dbReference type="EC" id="6.3.5.7"/>
    </reaction>
</comment>
<comment type="similarity">
    <text evidence="1">Belongs to the amidase family. GatA subfamily.</text>
</comment>
<dbReference type="InterPro" id="IPR020556">
    <property type="entry name" value="Amidase_CS"/>
</dbReference>
<evidence type="ECO:0000259" key="8">
    <source>
        <dbReference type="Pfam" id="PF01425"/>
    </source>
</evidence>
<dbReference type="Proteomes" id="UP000177486">
    <property type="component" value="Unassembled WGS sequence"/>
</dbReference>
<reference evidence="9 10" key="1">
    <citation type="journal article" date="2016" name="Nat. Commun.">
        <title>Thousands of microbial genomes shed light on interconnected biogeochemical processes in an aquifer system.</title>
        <authorList>
            <person name="Anantharaman K."/>
            <person name="Brown C.T."/>
            <person name="Hug L.A."/>
            <person name="Sharon I."/>
            <person name="Castelle C.J."/>
            <person name="Probst A.J."/>
            <person name="Thomas B.C."/>
            <person name="Singh A."/>
            <person name="Wilkins M.J."/>
            <person name="Karaoz U."/>
            <person name="Brodie E.L."/>
            <person name="Williams K.H."/>
            <person name="Hubbard S.S."/>
            <person name="Banfield J.F."/>
        </authorList>
    </citation>
    <scope>NUCLEOTIDE SEQUENCE [LARGE SCALE GENOMIC DNA]</scope>
</reference>
<evidence type="ECO:0000313" key="10">
    <source>
        <dbReference type="Proteomes" id="UP000177486"/>
    </source>
</evidence>
<dbReference type="NCBIfam" id="TIGR00132">
    <property type="entry name" value="gatA"/>
    <property type="match status" value="1"/>
</dbReference>
<evidence type="ECO:0000256" key="1">
    <source>
        <dbReference type="ARBA" id="ARBA00008069"/>
    </source>
</evidence>
<dbReference type="GO" id="GO:0006412">
    <property type="term" value="P:translation"/>
    <property type="evidence" value="ECO:0007669"/>
    <property type="project" value="UniProtKB-KW"/>
</dbReference>
<keyword evidence="3" id="KW-0436">Ligase</keyword>
<dbReference type="InterPro" id="IPR023631">
    <property type="entry name" value="Amidase_dom"/>
</dbReference>
<dbReference type="Pfam" id="PF01425">
    <property type="entry name" value="Amidase"/>
    <property type="match status" value="1"/>
</dbReference>
<dbReference type="PANTHER" id="PTHR11895">
    <property type="entry name" value="TRANSAMIDASE"/>
    <property type="match status" value="1"/>
</dbReference>
<keyword evidence="6" id="KW-0648">Protein biosynthesis</keyword>
<keyword evidence="5" id="KW-0067">ATP-binding</keyword>
<dbReference type="PANTHER" id="PTHR11895:SF151">
    <property type="entry name" value="GLUTAMYL-TRNA(GLN) AMIDOTRANSFERASE SUBUNIT A"/>
    <property type="match status" value="1"/>
</dbReference>
<evidence type="ECO:0000256" key="5">
    <source>
        <dbReference type="ARBA" id="ARBA00022840"/>
    </source>
</evidence>
<evidence type="ECO:0000313" key="9">
    <source>
        <dbReference type="EMBL" id="OGZ30491.1"/>
    </source>
</evidence>
<dbReference type="AlphaFoldDB" id="A0A1G2EYQ8"/>
<gene>
    <name evidence="9" type="ORF">A2931_00175</name>
</gene>
<dbReference type="GO" id="GO:0030956">
    <property type="term" value="C:glutamyl-tRNA(Gln) amidotransferase complex"/>
    <property type="evidence" value="ECO:0007669"/>
    <property type="project" value="InterPro"/>
</dbReference>
<dbReference type="GO" id="GO:0050567">
    <property type="term" value="F:glutaminyl-tRNA synthase (glutamine-hydrolyzing) activity"/>
    <property type="evidence" value="ECO:0007669"/>
    <property type="project" value="UniProtKB-EC"/>
</dbReference>
<evidence type="ECO:0000256" key="3">
    <source>
        <dbReference type="ARBA" id="ARBA00022598"/>
    </source>
</evidence>
<name>A0A1G2EYQ8_9BACT</name>
<evidence type="ECO:0000256" key="7">
    <source>
        <dbReference type="ARBA" id="ARBA00047407"/>
    </source>
</evidence>
<dbReference type="SUPFAM" id="SSF75304">
    <property type="entry name" value="Amidase signature (AS) enzymes"/>
    <property type="match status" value="1"/>
</dbReference>
<proteinExistence type="inferred from homology"/>
<dbReference type="PROSITE" id="PS00571">
    <property type="entry name" value="AMIDASES"/>
    <property type="match status" value="1"/>
</dbReference>
<feature type="non-terminal residue" evidence="9">
    <location>
        <position position="1"/>
    </location>
</feature>
<feature type="domain" description="Amidase" evidence="8">
    <location>
        <begin position="3"/>
        <end position="421"/>
    </location>
</feature>
<dbReference type="GO" id="GO:0005524">
    <property type="term" value="F:ATP binding"/>
    <property type="evidence" value="ECO:0007669"/>
    <property type="project" value="UniProtKB-KW"/>
</dbReference>
<keyword evidence="4" id="KW-0547">Nucleotide-binding</keyword>
<dbReference type="InterPro" id="IPR000120">
    <property type="entry name" value="Amidase"/>
</dbReference>
<accession>A0A1G2EYQ8</accession>
<dbReference type="HAMAP" id="MF_00120">
    <property type="entry name" value="GatA"/>
    <property type="match status" value="1"/>
</dbReference>
<dbReference type="EMBL" id="MHMQ01000019">
    <property type="protein sequence ID" value="OGZ30491.1"/>
    <property type="molecule type" value="Genomic_DNA"/>
</dbReference>
<dbReference type="InterPro" id="IPR036928">
    <property type="entry name" value="AS_sf"/>
</dbReference>
<evidence type="ECO:0000256" key="4">
    <source>
        <dbReference type="ARBA" id="ARBA00022741"/>
    </source>
</evidence>
<dbReference type="InterPro" id="IPR004412">
    <property type="entry name" value="GatA"/>
</dbReference>
<evidence type="ECO:0000256" key="2">
    <source>
        <dbReference type="ARBA" id="ARBA00012739"/>
    </source>
</evidence>
<evidence type="ECO:0000256" key="6">
    <source>
        <dbReference type="ARBA" id="ARBA00022917"/>
    </source>
</evidence>
<sequence length="432" mass="46473">NAYLETFDDAFREAEKVDKHLLHGEKPRALEGVPFAIKDNILIEGKICSAGSKMLENYRASYDAFVVKKLRDAGAILLGRTNMDEFAMGSSTENSAYGATKNPYDETRVPGGSSGGSATAVSANLALAGLGSDTGGSIRQPAGFCGVVGLKPTYGAVSRSGLIAMASSLDQIGPITKSVDDAELIFDVIRGKDLKDSTSVEVESVQAKSEKLKVGVPKEFFSGGLDKDVLEVVNRAVETLKGLGHEVKEVSLPCAPYALAVYYIIVPAEVSANLARFDGIRYGLRKHAKNLLEEYLETRAAGLGKEVRRRIILGTYVLSAGYHDAYYGRASKVRALIKKDFENVFKEVDVLLGSTSPGPAFKIGEKVNDPLSMYLEDIFLVPVNLAGVPALSLPFGSVMRDGVKLPVGVQLIAPWFGENRLFEVGRILEDRG</sequence>
<dbReference type="Gene3D" id="3.90.1300.10">
    <property type="entry name" value="Amidase signature (AS) domain"/>
    <property type="match status" value="1"/>
</dbReference>
<protein>
    <recommendedName>
        <fullName evidence="2">glutaminyl-tRNA synthase (glutamine-hydrolyzing)</fullName>
        <ecNumber evidence="2">6.3.5.7</ecNumber>
    </recommendedName>
</protein>
<organism evidence="9 10">
    <name type="scientific">Candidatus Niyogibacteria bacterium RIFCSPLOWO2_01_FULL_45_48</name>
    <dbReference type="NCBI Taxonomy" id="1801724"/>
    <lineage>
        <taxon>Bacteria</taxon>
        <taxon>Candidatus Niyogiibacteriota</taxon>
    </lineage>
</organism>
<comment type="caution">
    <text evidence="9">The sequence shown here is derived from an EMBL/GenBank/DDBJ whole genome shotgun (WGS) entry which is preliminary data.</text>
</comment>
<dbReference type="EC" id="6.3.5.7" evidence="2"/>